<feature type="non-terminal residue" evidence="2">
    <location>
        <position position="171"/>
    </location>
</feature>
<dbReference type="PANTHER" id="PTHR36617:SF16">
    <property type="entry name" value="OS04G0516500 PROTEIN"/>
    <property type="match status" value="1"/>
</dbReference>
<dbReference type="Pfam" id="PF13966">
    <property type="entry name" value="zf-RVT"/>
    <property type="match status" value="1"/>
</dbReference>
<dbReference type="InterPro" id="IPR026960">
    <property type="entry name" value="RVT-Znf"/>
</dbReference>
<feature type="non-terminal residue" evidence="2">
    <location>
        <position position="1"/>
    </location>
</feature>
<dbReference type="EMBL" id="KN661681">
    <property type="protein sequence ID" value="KHN14498.1"/>
    <property type="molecule type" value="Genomic_DNA"/>
</dbReference>
<evidence type="ECO:0000313" key="2">
    <source>
        <dbReference type="EMBL" id="KHN14498.1"/>
    </source>
</evidence>
<gene>
    <name evidence="2" type="ORF">glysoja_049043</name>
</gene>
<name>A0A0B2Q3D2_GLYSO</name>
<feature type="domain" description="Reverse transcriptase zinc-binding" evidence="1">
    <location>
        <begin position="78"/>
        <end position="166"/>
    </location>
</feature>
<accession>A0A0B2Q3D2</accession>
<sequence>LEQKYNQLFLISRQQKTLISMMGNFTQDNWRWDMKWRRNLFDHENDLAMDFMEEITYIPIQRHVKDTMLWKAEPSGAYSTKSAYRLMMNPSIPGSDGKTFKIIWKLKIPPRAAVFSWRLIKDRLPTRDNLLSRNVVIQEAVCPLCGFVQEEAGHLFFNCKMKIGLWWESMR</sequence>
<dbReference type="Proteomes" id="UP000053555">
    <property type="component" value="Unassembled WGS sequence"/>
</dbReference>
<protein>
    <submittedName>
        <fullName evidence="2">Putative ribonuclease H protein</fullName>
    </submittedName>
</protein>
<dbReference type="PANTHER" id="PTHR36617">
    <property type="entry name" value="PROTEIN, PUTATIVE-RELATED"/>
    <property type="match status" value="1"/>
</dbReference>
<proteinExistence type="predicted"/>
<dbReference type="AlphaFoldDB" id="A0A0B2Q3D2"/>
<evidence type="ECO:0000259" key="1">
    <source>
        <dbReference type="Pfam" id="PF13966"/>
    </source>
</evidence>
<reference evidence="2" key="1">
    <citation type="submission" date="2014-07" db="EMBL/GenBank/DDBJ databases">
        <title>Identification of a novel salt tolerance gene in wild soybean by whole-genome sequencing.</title>
        <authorList>
            <person name="Lam H.-M."/>
            <person name="Qi X."/>
            <person name="Li M.-W."/>
            <person name="Liu X."/>
            <person name="Xie M."/>
            <person name="Ni M."/>
            <person name="Xu X."/>
        </authorList>
    </citation>
    <scope>NUCLEOTIDE SEQUENCE [LARGE SCALE GENOMIC DNA]</scope>
    <source>
        <tissue evidence="2">Root</tissue>
    </source>
</reference>
<organism evidence="2">
    <name type="scientific">Glycine soja</name>
    <name type="common">Wild soybean</name>
    <dbReference type="NCBI Taxonomy" id="3848"/>
    <lineage>
        <taxon>Eukaryota</taxon>
        <taxon>Viridiplantae</taxon>
        <taxon>Streptophyta</taxon>
        <taxon>Embryophyta</taxon>
        <taxon>Tracheophyta</taxon>
        <taxon>Spermatophyta</taxon>
        <taxon>Magnoliopsida</taxon>
        <taxon>eudicotyledons</taxon>
        <taxon>Gunneridae</taxon>
        <taxon>Pentapetalae</taxon>
        <taxon>rosids</taxon>
        <taxon>fabids</taxon>
        <taxon>Fabales</taxon>
        <taxon>Fabaceae</taxon>
        <taxon>Papilionoideae</taxon>
        <taxon>50 kb inversion clade</taxon>
        <taxon>NPAAA clade</taxon>
        <taxon>indigoferoid/millettioid clade</taxon>
        <taxon>Phaseoleae</taxon>
        <taxon>Glycine</taxon>
        <taxon>Glycine subgen. Soja</taxon>
    </lineage>
</organism>